<evidence type="ECO:0000256" key="2">
    <source>
        <dbReference type="ARBA" id="ARBA00022679"/>
    </source>
</evidence>
<dbReference type="CDD" id="cd09010">
    <property type="entry name" value="MTAP_SsMTAPII_like_MTIP"/>
    <property type="match status" value="1"/>
</dbReference>
<comment type="catalytic activity">
    <reaction evidence="3">
        <text>a purine D-ribonucleoside + phosphate = a purine nucleobase + alpha-D-ribose 1-phosphate</text>
        <dbReference type="Rhea" id="RHEA:19805"/>
        <dbReference type="ChEBI" id="CHEBI:26386"/>
        <dbReference type="ChEBI" id="CHEBI:43474"/>
        <dbReference type="ChEBI" id="CHEBI:57720"/>
        <dbReference type="ChEBI" id="CHEBI:142355"/>
        <dbReference type="EC" id="2.4.2.1"/>
    </reaction>
</comment>
<feature type="binding site" evidence="3">
    <location>
        <position position="15"/>
    </location>
    <ligand>
        <name>phosphate</name>
        <dbReference type="ChEBI" id="CHEBI:43474"/>
    </ligand>
</feature>
<sequence length="253" mass="26409">MAVQDNAPIGIIGGTALAALAGLDDAQQPSTADTPFGPPSGPLLRGRLATRDVCFVMRHGPGHKLAPHRINYRANIRALADAGCRQVIAIAAVGGITEPMRSGRIVIPDQIIDYSWGRAHSFYDDPDGGVLDHIDFTTPYATPLCEALIRGAEAAGLDPAGSGVHGVTQGPRLETAAEIDRMERDGCDIVGMTGMPEAALAREAGLDYACCAVVVNKAAGRSGGTAIHAEIEATLAQGMVDIERLLEQTLPQL</sequence>
<feature type="binding site" evidence="3">
    <location>
        <position position="193"/>
    </location>
    <ligand>
        <name>phosphate</name>
        <dbReference type="ChEBI" id="CHEBI:43474"/>
    </ligand>
</feature>
<dbReference type="Pfam" id="PF01048">
    <property type="entry name" value="PNP_UDP_1"/>
    <property type="match status" value="1"/>
</dbReference>
<evidence type="ECO:0000313" key="5">
    <source>
        <dbReference type="EMBL" id="MFC3104485.1"/>
    </source>
</evidence>
<evidence type="ECO:0000256" key="3">
    <source>
        <dbReference type="HAMAP-Rule" id="MF_01963"/>
    </source>
</evidence>
<comment type="subunit">
    <text evidence="3">Homohexamer. Dimer of a homotrimer.</text>
</comment>
<keyword evidence="6" id="KW-1185">Reference proteome</keyword>
<comment type="pathway">
    <text evidence="3">Purine metabolism; purine nucleoside salvage.</text>
</comment>
<evidence type="ECO:0000256" key="1">
    <source>
        <dbReference type="ARBA" id="ARBA00022676"/>
    </source>
</evidence>
<dbReference type="PANTHER" id="PTHR42679:SF2">
    <property type="entry name" value="S-METHYL-5'-THIOADENOSINE PHOSPHORYLASE"/>
    <property type="match status" value="1"/>
</dbReference>
<dbReference type="GO" id="GO:0016757">
    <property type="term" value="F:glycosyltransferase activity"/>
    <property type="evidence" value="ECO:0007669"/>
    <property type="project" value="UniProtKB-KW"/>
</dbReference>
<protein>
    <recommendedName>
        <fullName evidence="3">Probable 6-oxopurine nucleoside phosphorylase</fullName>
        <ecNumber evidence="3">2.4.2.1</ecNumber>
    </recommendedName>
    <alternativeName>
        <fullName evidence="3">Purine nucleoside phosphorylase</fullName>
        <shortName evidence="3">PNP</shortName>
    </alternativeName>
</protein>
<dbReference type="Gene3D" id="3.40.50.1580">
    <property type="entry name" value="Nucleoside phosphorylase domain"/>
    <property type="match status" value="1"/>
</dbReference>
<organism evidence="5 6">
    <name type="scientific">Salinisphaera aquimarina</name>
    <dbReference type="NCBI Taxonomy" id="2094031"/>
    <lineage>
        <taxon>Bacteria</taxon>
        <taxon>Pseudomonadati</taxon>
        <taxon>Pseudomonadota</taxon>
        <taxon>Gammaproteobacteria</taxon>
        <taxon>Salinisphaerales</taxon>
        <taxon>Salinisphaeraceae</taxon>
        <taxon>Salinisphaera</taxon>
    </lineage>
</organism>
<feature type="site" description="Important for substrate specificity" evidence="3">
    <location>
        <position position="228"/>
    </location>
</feature>
<comment type="caution">
    <text evidence="5">The sequence shown here is derived from an EMBL/GenBank/DDBJ whole genome shotgun (WGS) entry which is preliminary data.</text>
</comment>
<feature type="binding site" evidence="3">
    <location>
        <begin position="58"/>
        <end position="59"/>
    </location>
    <ligand>
        <name>phosphate</name>
        <dbReference type="ChEBI" id="CHEBI:43474"/>
    </ligand>
</feature>
<dbReference type="InterPro" id="IPR035994">
    <property type="entry name" value="Nucleoside_phosphorylase_sf"/>
</dbReference>
<dbReference type="EMBL" id="JBHRSS010000004">
    <property type="protein sequence ID" value="MFC3104485.1"/>
    <property type="molecule type" value="Genomic_DNA"/>
</dbReference>
<feature type="site" description="Important for substrate specificity" evidence="3">
    <location>
        <position position="174"/>
    </location>
</feature>
<dbReference type="HAMAP" id="MF_01963">
    <property type="entry name" value="MTAP"/>
    <property type="match status" value="1"/>
</dbReference>
<keyword evidence="1 3" id="KW-0328">Glycosyltransferase</keyword>
<dbReference type="EC" id="2.4.2.1" evidence="3"/>
<dbReference type="RefSeq" id="WP_380689665.1">
    <property type="nucleotide sequence ID" value="NZ_JBHRSS010000004.1"/>
</dbReference>
<feature type="domain" description="Nucleoside phosphorylase" evidence="4">
    <location>
        <begin position="8"/>
        <end position="250"/>
    </location>
</feature>
<accession>A0ABV7ERP0</accession>
<comment type="miscellaneous">
    <text evidence="3">Although this enzyme belongs to the family of MTA phosphorylases based on sequence homology, it has been shown that conserved amino acid substitutions in the substrate binding pocket convert the substrate specificity of this enzyme from 6-aminopurines to 6-oxopurines.</text>
</comment>
<dbReference type="InterPro" id="IPR000845">
    <property type="entry name" value="Nucleoside_phosphorylase_d"/>
</dbReference>
<name>A0ABV7ERP0_9GAMM</name>
<dbReference type="NCBIfam" id="NF006599">
    <property type="entry name" value="PRK09136.1"/>
    <property type="match status" value="1"/>
</dbReference>
<proteinExistence type="inferred from homology"/>
<dbReference type="InterPro" id="IPR010044">
    <property type="entry name" value="MTAP"/>
</dbReference>
<dbReference type="PANTHER" id="PTHR42679">
    <property type="entry name" value="S-METHYL-5'-THIOADENOSINE PHOSPHORYLASE"/>
    <property type="match status" value="1"/>
</dbReference>
<evidence type="ECO:0000259" key="4">
    <source>
        <dbReference type="Pfam" id="PF01048"/>
    </source>
</evidence>
<feature type="binding site" evidence="3">
    <location>
        <begin position="216"/>
        <end position="218"/>
    </location>
    <ligand>
        <name>substrate</name>
    </ligand>
</feature>
<comment type="caution">
    <text evidence="3">Lacks conserved residue(s) required for the propagation of feature annotation.</text>
</comment>
<dbReference type="SUPFAM" id="SSF53167">
    <property type="entry name" value="Purine and uridine phosphorylases"/>
    <property type="match status" value="1"/>
</dbReference>
<feature type="binding site" evidence="3">
    <location>
        <position position="192"/>
    </location>
    <ligand>
        <name>substrate</name>
    </ligand>
</feature>
<keyword evidence="2 3" id="KW-0808">Transferase</keyword>
<dbReference type="Proteomes" id="UP001595462">
    <property type="component" value="Unassembled WGS sequence"/>
</dbReference>
<comment type="function">
    <text evidence="3">Purine nucleoside phosphorylase which is highly specific for 6-oxopurine nucleosides. Cleaves guanosine or inosine to respective bases and sugar-1-phosphate molecules. Involved in purine salvage.</text>
</comment>
<comment type="similarity">
    <text evidence="3">Belongs to the PNP/MTAP phosphorylase family. MTAP subfamily.</text>
</comment>
<evidence type="ECO:0000313" key="6">
    <source>
        <dbReference type="Proteomes" id="UP001595462"/>
    </source>
</evidence>
<reference evidence="6" key="1">
    <citation type="journal article" date="2019" name="Int. J. Syst. Evol. Microbiol.">
        <title>The Global Catalogue of Microorganisms (GCM) 10K type strain sequencing project: providing services to taxonomists for standard genome sequencing and annotation.</title>
        <authorList>
            <consortium name="The Broad Institute Genomics Platform"/>
            <consortium name="The Broad Institute Genome Sequencing Center for Infectious Disease"/>
            <person name="Wu L."/>
            <person name="Ma J."/>
        </authorList>
    </citation>
    <scope>NUCLEOTIDE SEQUENCE [LARGE SCALE GENOMIC DNA]</scope>
    <source>
        <strain evidence="6">KCTC 52640</strain>
    </source>
</reference>
<keyword evidence="3" id="KW-0660">Purine salvage</keyword>
<gene>
    <name evidence="5" type="ORF">ACFOSU_11360</name>
</gene>